<keyword evidence="1" id="KW-0472">Membrane</keyword>
<dbReference type="Proteomes" id="UP000189542">
    <property type="component" value="Unassembled WGS sequence"/>
</dbReference>
<reference evidence="2 3" key="1">
    <citation type="journal article" date="2017" name="PLoS ONE">
        <title>Genomic sequence of 'Candidatus Liberibacter solanacearum' haplotype C and its comparison with haplotype A and B genomes.</title>
        <authorList>
            <person name="Wang J."/>
            <person name="Haapalainen M."/>
            <person name="Schott T."/>
            <person name="Thompson S.M."/>
            <person name="Smith G.R."/>
            <person name="Nissinen A.I."/>
            <person name="Pirhonen M."/>
        </authorList>
    </citation>
    <scope>NUCLEOTIDE SEQUENCE [LARGE SCALE GENOMIC DNA]</scope>
    <source>
        <strain evidence="2 3">FIN111</strain>
    </source>
</reference>
<feature type="transmembrane region" description="Helical" evidence="1">
    <location>
        <begin position="30"/>
        <end position="51"/>
    </location>
</feature>
<sequence length="68" mass="8012">MIKNFWIAVDMLVIISTIVTYFFMNKQFSWWIRVLVPSLLISVMIAHIAYISGQINFFLFPAIFHNIS</sequence>
<keyword evidence="1" id="KW-1133">Transmembrane helix</keyword>
<feature type="transmembrane region" description="Helical" evidence="1">
    <location>
        <begin position="5"/>
        <end position="24"/>
    </location>
</feature>
<evidence type="ECO:0000313" key="3">
    <source>
        <dbReference type="Proteomes" id="UP000189542"/>
    </source>
</evidence>
<dbReference type="EMBL" id="LVWB01000014">
    <property type="protein sequence ID" value="ONI58626.1"/>
    <property type="molecule type" value="Genomic_DNA"/>
</dbReference>
<dbReference type="AlphaFoldDB" id="A0A1V2N724"/>
<gene>
    <name evidence="2" type="ORF">AYO25_04940</name>
</gene>
<evidence type="ECO:0000256" key="1">
    <source>
        <dbReference type="SAM" id="Phobius"/>
    </source>
</evidence>
<accession>A0A1V2N724</accession>
<proteinExistence type="predicted"/>
<organism evidence="2 3">
    <name type="scientific">Candidatus Liberibacter solanacearum</name>
    <dbReference type="NCBI Taxonomy" id="556287"/>
    <lineage>
        <taxon>Bacteria</taxon>
        <taxon>Pseudomonadati</taxon>
        <taxon>Pseudomonadota</taxon>
        <taxon>Alphaproteobacteria</taxon>
        <taxon>Hyphomicrobiales</taxon>
        <taxon>Rhizobiaceae</taxon>
        <taxon>Liberibacter</taxon>
    </lineage>
</organism>
<comment type="caution">
    <text evidence="2">The sequence shown here is derived from an EMBL/GenBank/DDBJ whole genome shotgun (WGS) entry which is preliminary data.</text>
</comment>
<protein>
    <submittedName>
        <fullName evidence="2">Uncharacterized protein</fullName>
    </submittedName>
</protein>
<name>A0A1V2N724_9HYPH</name>
<evidence type="ECO:0000313" key="2">
    <source>
        <dbReference type="EMBL" id="ONI58626.1"/>
    </source>
</evidence>
<keyword evidence="1" id="KW-0812">Transmembrane</keyword>